<keyword evidence="3" id="KW-1185">Reference proteome</keyword>
<protein>
    <submittedName>
        <fullName evidence="2">Divalent-cation tolerance protein CutA</fullName>
    </submittedName>
</protein>
<sequence>MTSTDEILLVLTSLPDADSAQRIARLLVEQHLAACVNILAPCTSVYRWQDNIETATEVPLLIKTSLLCYPALQAALTEAHPYELPEIIAVPIHKGLPAYLSWVGAETAEHRS</sequence>
<dbReference type="Proteomes" id="UP000389128">
    <property type="component" value="Unassembled WGS sequence"/>
</dbReference>
<dbReference type="InterPro" id="IPR011322">
    <property type="entry name" value="N-reg_PII-like_a/b"/>
</dbReference>
<dbReference type="OrthoDB" id="37622at2"/>
<dbReference type="AlphaFoldDB" id="A0A6C2CI04"/>
<reference evidence="2 3" key="1">
    <citation type="submission" date="2019-01" db="EMBL/GenBank/DDBJ databases">
        <title>Zoogloea oleivorans genome sequencing and assembly.</title>
        <authorList>
            <person name="Tancsics A."/>
            <person name="Farkas M."/>
            <person name="Kriszt B."/>
            <person name="Maroti G."/>
            <person name="Horvath B."/>
        </authorList>
    </citation>
    <scope>NUCLEOTIDE SEQUENCE [LARGE SCALE GENOMIC DNA]</scope>
    <source>
        <strain evidence="2 3">Buc</strain>
    </source>
</reference>
<proteinExistence type="inferred from homology"/>
<comment type="caution">
    <text evidence="2">The sequence shown here is derived from an EMBL/GenBank/DDBJ whole genome shotgun (WGS) entry which is preliminary data.</text>
</comment>
<dbReference type="InterPro" id="IPR004323">
    <property type="entry name" value="Ion_tolerance_CutA"/>
</dbReference>
<dbReference type="SUPFAM" id="SSF54913">
    <property type="entry name" value="GlnB-like"/>
    <property type="match status" value="1"/>
</dbReference>
<dbReference type="InterPro" id="IPR015867">
    <property type="entry name" value="N-reg_PII/ATP_PRibTrfase_C"/>
</dbReference>
<evidence type="ECO:0000256" key="1">
    <source>
        <dbReference type="ARBA" id="ARBA00010169"/>
    </source>
</evidence>
<evidence type="ECO:0000313" key="2">
    <source>
        <dbReference type="EMBL" id="TYC53498.1"/>
    </source>
</evidence>
<dbReference type="GO" id="GO:0005507">
    <property type="term" value="F:copper ion binding"/>
    <property type="evidence" value="ECO:0007669"/>
    <property type="project" value="TreeGrafter"/>
</dbReference>
<accession>A0A6C2CI04</accession>
<dbReference type="Gene3D" id="3.30.70.120">
    <property type="match status" value="1"/>
</dbReference>
<organism evidence="2 3">
    <name type="scientific">Zoogloea oleivorans</name>
    <dbReference type="NCBI Taxonomy" id="1552750"/>
    <lineage>
        <taxon>Bacteria</taxon>
        <taxon>Pseudomonadati</taxon>
        <taxon>Pseudomonadota</taxon>
        <taxon>Betaproteobacteria</taxon>
        <taxon>Rhodocyclales</taxon>
        <taxon>Zoogloeaceae</taxon>
        <taxon>Zoogloea</taxon>
    </lineage>
</organism>
<gene>
    <name evidence="2" type="ORF">ETQ85_21440</name>
</gene>
<comment type="similarity">
    <text evidence="1">Belongs to the CutA family.</text>
</comment>
<dbReference type="Pfam" id="PF03091">
    <property type="entry name" value="CutA1"/>
    <property type="match status" value="1"/>
</dbReference>
<name>A0A6C2CI04_9RHOO</name>
<evidence type="ECO:0000313" key="3">
    <source>
        <dbReference type="Proteomes" id="UP000389128"/>
    </source>
</evidence>
<dbReference type="EMBL" id="SDKK01000027">
    <property type="protein sequence ID" value="TYC53498.1"/>
    <property type="molecule type" value="Genomic_DNA"/>
</dbReference>
<dbReference type="RefSeq" id="WP_148581109.1">
    <property type="nucleotide sequence ID" value="NZ_JAVEUW010000014.1"/>
</dbReference>
<dbReference type="GO" id="GO:0010038">
    <property type="term" value="P:response to metal ion"/>
    <property type="evidence" value="ECO:0007669"/>
    <property type="project" value="InterPro"/>
</dbReference>
<dbReference type="PANTHER" id="PTHR23419">
    <property type="entry name" value="DIVALENT CATION TOLERANCE CUTA-RELATED"/>
    <property type="match status" value="1"/>
</dbReference>
<dbReference type="PANTHER" id="PTHR23419:SF8">
    <property type="entry name" value="FI09726P"/>
    <property type="match status" value="1"/>
</dbReference>